<dbReference type="SUPFAM" id="SSF54523">
    <property type="entry name" value="Pili subunits"/>
    <property type="match status" value="1"/>
</dbReference>
<dbReference type="PANTHER" id="PTHR30093">
    <property type="entry name" value="GENERAL SECRETION PATHWAY PROTEIN G"/>
    <property type="match status" value="1"/>
</dbReference>
<gene>
    <name evidence="2" type="ORF">B1806_06845</name>
</gene>
<keyword evidence="1" id="KW-0472">Membrane</keyword>
<dbReference type="Pfam" id="PF16732">
    <property type="entry name" value="ComP_DUS"/>
    <property type="match status" value="1"/>
</dbReference>
<dbReference type="InterPro" id="IPR045584">
    <property type="entry name" value="Pilin-like"/>
</dbReference>
<dbReference type="RefSeq" id="WP_081129858.1">
    <property type="nucleotide sequence ID" value="NZ_DAHXOC010000017.1"/>
</dbReference>
<sequence length="141" mass="15268">MTNASREQPPCRAHGFTLIELMIVVVIIAILAAIAIPSYRNHVLRTQRTDGKDLLLRLALAQERYYTANNRYTATFADLAQASSSEHGYYVAQVATARSSLAYTLTAVPQADQVSDACGDLTLDNTGVKAYSGNTGNGPCW</sequence>
<dbReference type="Proteomes" id="UP000307749">
    <property type="component" value="Unassembled WGS sequence"/>
</dbReference>
<dbReference type="EMBL" id="MWQO01000022">
    <property type="protein sequence ID" value="THD10771.1"/>
    <property type="molecule type" value="Genomic_DNA"/>
</dbReference>
<dbReference type="Pfam" id="PF07963">
    <property type="entry name" value="N_methyl"/>
    <property type="match status" value="1"/>
</dbReference>
<keyword evidence="1" id="KW-0812">Transmembrane</keyword>
<comment type="caution">
    <text evidence="2">The sequence shown here is derived from an EMBL/GenBank/DDBJ whole genome shotgun (WGS) entry which is preliminary data.</text>
</comment>
<organism evidence="2 3">
    <name type="scientific">Metallibacterium scheffleri</name>
    <dbReference type="NCBI Taxonomy" id="993689"/>
    <lineage>
        <taxon>Bacteria</taxon>
        <taxon>Pseudomonadati</taxon>
        <taxon>Pseudomonadota</taxon>
        <taxon>Gammaproteobacteria</taxon>
        <taxon>Lysobacterales</taxon>
        <taxon>Rhodanobacteraceae</taxon>
        <taxon>Metallibacterium</taxon>
    </lineage>
</organism>
<dbReference type="InterPro" id="IPR012902">
    <property type="entry name" value="N_methyl_site"/>
</dbReference>
<dbReference type="OrthoDB" id="5296638at2"/>
<dbReference type="InterPro" id="IPR031982">
    <property type="entry name" value="PilE-like"/>
</dbReference>
<dbReference type="GO" id="GO:0043683">
    <property type="term" value="P:type IV pilus assembly"/>
    <property type="evidence" value="ECO:0007669"/>
    <property type="project" value="InterPro"/>
</dbReference>
<evidence type="ECO:0000256" key="1">
    <source>
        <dbReference type="SAM" id="Phobius"/>
    </source>
</evidence>
<dbReference type="PROSITE" id="PS00409">
    <property type="entry name" value="PROKAR_NTER_METHYL"/>
    <property type="match status" value="1"/>
</dbReference>
<reference evidence="2 3" key="1">
    <citation type="submission" date="2017-02" db="EMBL/GenBank/DDBJ databases">
        <title>Whole genome sequencing of Metallibacterium scheffleri DSM 24874 (T).</title>
        <authorList>
            <person name="Kumar S."/>
            <person name="Patil P."/>
            <person name="Patil P.B."/>
        </authorList>
    </citation>
    <scope>NUCLEOTIDE SEQUENCE [LARGE SCALE GENOMIC DNA]</scope>
    <source>
        <strain evidence="2 3">DSM 24874</strain>
    </source>
</reference>
<dbReference type="NCBIfam" id="TIGR02532">
    <property type="entry name" value="IV_pilin_GFxxxE"/>
    <property type="match status" value="1"/>
</dbReference>
<keyword evidence="3" id="KW-1185">Reference proteome</keyword>
<dbReference type="PANTHER" id="PTHR30093:SF47">
    <property type="entry name" value="TYPE IV PILUS NON-CORE MINOR PILIN PILE"/>
    <property type="match status" value="1"/>
</dbReference>
<keyword evidence="1" id="KW-1133">Transmembrane helix</keyword>
<dbReference type="AlphaFoldDB" id="A0A4V3UTI7"/>
<name>A0A4V3UTI7_9GAMM</name>
<dbReference type="STRING" id="993689.GCA_002077135_01630"/>
<dbReference type="Gene3D" id="3.30.700.10">
    <property type="entry name" value="Glycoprotein, Type 4 Pilin"/>
    <property type="match status" value="1"/>
</dbReference>
<proteinExistence type="predicted"/>
<accession>A0A4V3UTI7</accession>
<dbReference type="FunFam" id="3.30.700.10:FF:000002">
    <property type="entry name" value="Type 4 fimbrial biogenesis protein PilE"/>
    <property type="match status" value="1"/>
</dbReference>
<evidence type="ECO:0000313" key="3">
    <source>
        <dbReference type="Proteomes" id="UP000307749"/>
    </source>
</evidence>
<evidence type="ECO:0008006" key="4">
    <source>
        <dbReference type="Google" id="ProtNLM"/>
    </source>
</evidence>
<evidence type="ECO:0000313" key="2">
    <source>
        <dbReference type="EMBL" id="THD10771.1"/>
    </source>
</evidence>
<protein>
    <recommendedName>
        <fullName evidence="4">Pilus assembly protein PilE</fullName>
    </recommendedName>
</protein>
<feature type="transmembrane region" description="Helical" evidence="1">
    <location>
        <begin position="15"/>
        <end position="36"/>
    </location>
</feature>